<proteinExistence type="predicted"/>
<reference evidence="2 3" key="1">
    <citation type="submission" date="2016-07" db="EMBL/GenBank/DDBJ databases">
        <title>Pervasive Adenine N6-methylation of Active Genes in Fungi.</title>
        <authorList>
            <consortium name="DOE Joint Genome Institute"/>
            <person name="Mondo S.J."/>
            <person name="Dannebaum R.O."/>
            <person name="Kuo R.C."/>
            <person name="Labutti K."/>
            <person name="Haridas S."/>
            <person name="Kuo A."/>
            <person name="Salamov A."/>
            <person name="Ahrendt S.R."/>
            <person name="Lipzen A."/>
            <person name="Sullivan W."/>
            <person name="Andreopoulos W.B."/>
            <person name="Clum A."/>
            <person name="Lindquist E."/>
            <person name="Daum C."/>
            <person name="Ramamoorthy G.K."/>
            <person name="Gryganskyi A."/>
            <person name="Culley D."/>
            <person name="Magnuson J.K."/>
            <person name="James T.Y."/>
            <person name="O'Malley M.A."/>
            <person name="Stajich J.E."/>
            <person name="Spatafora J.W."/>
            <person name="Visel A."/>
            <person name="Grigoriev I.V."/>
        </authorList>
    </citation>
    <scope>NUCLEOTIDE SEQUENCE [LARGE SCALE GENOMIC DNA]</scope>
    <source>
        <strain evidence="2 3">PL171</strain>
    </source>
</reference>
<organism evidence="2 3">
    <name type="scientific">Catenaria anguillulae PL171</name>
    <dbReference type="NCBI Taxonomy" id="765915"/>
    <lineage>
        <taxon>Eukaryota</taxon>
        <taxon>Fungi</taxon>
        <taxon>Fungi incertae sedis</taxon>
        <taxon>Blastocladiomycota</taxon>
        <taxon>Blastocladiomycetes</taxon>
        <taxon>Blastocladiales</taxon>
        <taxon>Catenariaceae</taxon>
        <taxon>Catenaria</taxon>
    </lineage>
</organism>
<keyword evidence="3" id="KW-1185">Reference proteome</keyword>
<feature type="region of interest" description="Disordered" evidence="1">
    <location>
        <begin position="184"/>
        <end position="205"/>
    </location>
</feature>
<dbReference type="AlphaFoldDB" id="A0A1Y2HVV4"/>
<dbReference type="EMBL" id="MCFL01000011">
    <property type="protein sequence ID" value="ORZ37823.1"/>
    <property type="molecule type" value="Genomic_DNA"/>
</dbReference>
<comment type="caution">
    <text evidence="2">The sequence shown here is derived from an EMBL/GenBank/DDBJ whole genome shotgun (WGS) entry which is preliminary data.</text>
</comment>
<dbReference type="Proteomes" id="UP000193411">
    <property type="component" value="Unassembled WGS sequence"/>
</dbReference>
<name>A0A1Y2HVV4_9FUNG</name>
<evidence type="ECO:0000313" key="2">
    <source>
        <dbReference type="EMBL" id="ORZ37823.1"/>
    </source>
</evidence>
<evidence type="ECO:0000313" key="3">
    <source>
        <dbReference type="Proteomes" id="UP000193411"/>
    </source>
</evidence>
<dbReference type="OrthoDB" id="5597852at2759"/>
<sequence>MYSLIHKALAFAAKTSASTAAVATRSARASIAPQVAPRAAFTSPSPASWYLQLTRPQQLQPQLVPCPVHVPSRTSPFRRNYASESAPDDQQQKLAELAVKLQQSPEFLQAVNDLNSALLAKGLQPNELSKPSLKLFSALMDKDVKAKVEAIAVALKKSGITDEEIKNAASLFAGGGLFGGGGDASGSKGVNRHKRPPAMAASHWV</sequence>
<accession>A0A1Y2HVV4</accession>
<evidence type="ECO:0000256" key="1">
    <source>
        <dbReference type="SAM" id="MobiDB-lite"/>
    </source>
</evidence>
<protein>
    <submittedName>
        <fullName evidence="2">Uncharacterized protein</fullName>
    </submittedName>
</protein>
<gene>
    <name evidence="2" type="ORF">BCR44DRAFT_1459524</name>
</gene>